<organism evidence="2">
    <name type="scientific">marine metagenome</name>
    <dbReference type="NCBI Taxonomy" id="408172"/>
    <lineage>
        <taxon>unclassified sequences</taxon>
        <taxon>metagenomes</taxon>
        <taxon>ecological metagenomes</taxon>
    </lineage>
</organism>
<reference evidence="2" key="1">
    <citation type="submission" date="2018-05" db="EMBL/GenBank/DDBJ databases">
        <authorList>
            <person name="Lanie J.A."/>
            <person name="Ng W.-L."/>
            <person name="Kazmierczak K.M."/>
            <person name="Andrzejewski T.M."/>
            <person name="Davidsen T.M."/>
            <person name="Wayne K.J."/>
            <person name="Tettelin H."/>
            <person name="Glass J.I."/>
            <person name="Rusch D."/>
            <person name="Podicherti R."/>
            <person name="Tsui H.-C.T."/>
            <person name="Winkler M.E."/>
        </authorList>
    </citation>
    <scope>NUCLEOTIDE SEQUENCE</scope>
</reference>
<dbReference type="Gene3D" id="3.40.605.10">
    <property type="entry name" value="Aldehyde Dehydrogenase, Chain A, domain 1"/>
    <property type="match status" value="1"/>
</dbReference>
<gene>
    <name evidence="2" type="ORF">METZ01_LOCUS332840</name>
</gene>
<dbReference type="SUPFAM" id="SSF53720">
    <property type="entry name" value="ALDH-like"/>
    <property type="match status" value="1"/>
</dbReference>
<evidence type="ECO:0000259" key="1">
    <source>
        <dbReference type="Pfam" id="PF00171"/>
    </source>
</evidence>
<name>A0A382Q3J3_9ZZZZ</name>
<proteinExistence type="predicted"/>
<dbReference type="Pfam" id="PF00171">
    <property type="entry name" value="Aldedh"/>
    <property type="match status" value="1"/>
</dbReference>
<sequence>MDARVENKLSHFVGGCRIEGQSERYGDVYNPATGEIIRRVPLASKGEVQSIIENAARAFPDWSQ</sequence>
<dbReference type="EMBL" id="UINC01111629">
    <property type="protein sequence ID" value="SVC79986.1"/>
    <property type="molecule type" value="Genomic_DNA"/>
</dbReference>
<dbReference type="InterPro" id="IPR016162">
    <property type="entry name" value="Ald_DH_N"/>
</dbReference>
<feature type="domain" description="Aldehyde dehydrogenase" evidence="1">
    <location>
        <begin position="19"/>
        <end position="64"/>
    </location>
</feature>
<accession>A0A382Q3J3</accession>
<dbReference type="InterPro" id="IPR016161">
    <property type="entry name" value="Ald_DH/histidinol_DH"/>
</dbReference>
<dbReference type="GO" id="GO:0016491">
    <property type="term" value="F:oxidoreductase activity"/>
    <property type="evidence" value="ECO:0007669"/>
    <property type="project" value="InterPro"/>
</dbReference>
<dbReference type="InterPro" id="IPR015590">
    <property type="entry name" value="Aldehyde_DH_dom"/>
</dbReference>
<feature type="non-terminal residue" evidence="2">
    <location>
        <position position="64"/>
    </location>
</feature>
<protein>
    <recommendedName>
        <fullName evidence="1">Aldehyde dehydrogenase domain-containing protein</fullName>
    </recommendedName>
</protein>
<evidence type="ECO:0000313" key="2">
    <source>
        <dbReference type="EMBL" id="SVC79986.1"/>
    </source>
</evidence>
<dbReference type="AlphaFoldDB" id="A0A382Q3J3"/>